<evidence type="ECO:0000256" key="1">
    <source>
        <dbReference type="SAM" id="MobiDB-lite"/>
    </source>
</evidence>
<proteinExistence type="predicted"/>
<organism evidence="2 3">
    <name type="scientific">Phytohabitans suffuscus</name>
    <dbReference type="NCBI Taxonomy" id="624315"/>
    <lineage>
        <taxon>Bacteria</taxon>
        <taxon>Bacillati</taxon>
        <taxon>Actinomycetota</taxon>
        <taxon>Actinomycetes</taxon>
        <taxon>Micromonosporales</taxon>
        <taxon>Micromonosporaceae</taxon>
    </lineage>
</organism>
<sequence length="110" mass="12235">MARCSVPTCHSCIRRTPVMTLGDRFAYQDGLMVFVRHPRITPFVRPGPAPRRDAANPRRVGAGYPRAGERRRRPAAGRASRAGSDKVVYGGPQWPVLHQWTNCVPATTRV</sequence>
<name>A0A6F8YWC2_9ACTN</name>
<evidence type="ECO:0000313" key="2">
    <source>
        <dbReference type="EMBL" id="BCB90356.1"/>
    </source>
</evidence>
<dbReference type="AlphaFoldDB" id="A0A6F8YWC2"/>
<dbReference type="EMBL" id="AP022871">
    <property type="protein sequence ID" value="BCB90356.1"/>
    <property type="molecule type" value="Genomic_DNA"/>
</dbReference>
<dbReference type="Proteomes" id="UP000503011">
    <property type="component" value="Chromosome"/>
</dbReference>
<feature type="compositionally biased region" description="Low complexity" evidence="1">
    <location>
        <begin position="57"/>
        <end position="66"/>
    </location>
</feature>
<reference evidence="2 3" key="2">
    <citation type="submission" date="2020-03" db="EMBL/GenBank/DDBJ databases">
        <authorList>
            <person name="Ichikawa N."/>
            <person name="Kimura A."/>
            <person name="Kitahashi Y."/>
            <person name="Uohara A."/>
        </authorList>
    </citation>
    <scope>NUCLEOTIDE SEQUENCE [LARGE SCALE GENOMIC DNA]</scope>
    <source>
        <strain evidence="2 3">NBRC 105367</strain>
    </source>
</reference>
<keyword evidence="3" id="KW-1185">Reference proteome</keyword>
<reference evidence="2 3" key="1">
    <citation type="submission" date="2020-03" db="EMBL/GenBank/DDBJ databases">
        <title>Whole genome shotgun sequence of Phytohabitans suffuscus NBRC 105367.</title>
        <authorList>
            <person name="Komaki H."/>
            <person name="Tamura T."/>
        </authorList>
    </citation>
    <scope>NUCLEOTIDE SEQUENCE [LARGE SCALE GENOMIC DNA]</scope>
    <source>
        <strain evidence="2 3">NBRC 105367</strain>
    </source>
</reference>
<gene>
    <name evidence="2" type="ORF">Psuf_076690</name>
</gene>
<dbReference type="KEGG" id="psuu:Psuf_076690"/>
<evidence type="ECO:0000313" key="3">
    <source>
        <dbReference type="Proteomes" id="UP000503011"/>
    </source>
</evidence>
<protein>
    <submittedName>
        <fullName evidence="2">Uncharacterized protein</fullName>
    </submittedName>
</protein>
<accession>A0A6F8YWC2</accession>
<feature type="region of interest" description="Disordered" evidence="1">
    <location>
        <begin position="42"/>
        <end position="85"/>
    </location>
</feature>